<sequence>MPSITLPPFAPTIFFKPPSLLKLPVELHLIIFQHLPTFDLLRLSQTCHHFRCLVNTPYSKTIWLKRPGITYDFHTNSPDQVLCRASLRPYTIYETLAEELRHVLEQIDRSIARKKEREEMGRV</sequence>
<dbReference type="OrthoDB" id="3193353at2759"/>
<dbReference type="Proteomes" id="UP000275078">
    <property type="component" value="Unassembled WGS sequence"/>
</dbReference>
<organism evidence="2 3">
    <name type="scientific">Ascobolus immersus RN42</name>
    <dbReference type="NCBI Taxonomy" id="1160509"/>
    <lineage>
        <taxon>Eukaryota</taxon>
        <taxon>Fungi</taxon>
        <taxon>Dikarya</taxon>
        <taxon>Ascomycota</taxon>
        <taxon>Pezizomycotina</taxon>
        <taxon>Pezizomycetes</taxon>
        <taxon>Pezizales</taxon>
        <taxon>Ascobolaceae</taxon>
        <taxon>Ascobolus</taxon>
    </lineage>
</organism>
<dbReference type="Gene3D" id="1.20.1280.50">
    <property type="match status" value="1"/>
</dbReference>
<dbReference type="PROSITE" id="PS50181">
    <property type="entry name" value="FBOX"/>
    <property type="match status" value="1"/>
</dbReference>
<dbReference type="EMBL" id="ML119667">
    <property type="protein sequence ID" value="RPA82988.1"/>
    <property type="molecule type" value="Genomic_DNA"/>
</dbReference>
<dbReference type="InterPro" id="IPR001810">
    <property type="entry name" value="F-box_dom"/>
</dbReference>
<keyword evidence="3" id="KW-1185">Reference proteome</keyword>
<proteinExistence type="predicted"/>
<dbReference type="SUPFAM" id="SSF81383">
    <property type="entry name" value="F-box domain"/>
    <property type="match status" value="1"/>
</dbReference>
<dbReference type="SMART" id="SM00256">
    <property type="entry name" value="FBOX"/>
    <property type="match status" value="1"/>
</dbReference>
<dbReference type="Pfam" id="PF00646">
    <property type="entry name" value="F-box"/>
    <property type="match status" value="1"/>
</dbReference>
<protein>
    <recommendedName>
        <fullName evidence="1">F-box domain-containing protein</fullName>
    </recommendedName>
</protein>
<gene>
    <name evidence="2" type="ORF">BJ508DRAFT_360692</name>
</gene>
<evidence type="ECO:0000313" key="3">
    <source>
        <dbReference type="Proteomes" id="UP000275078"/>
    </source>
</evidence>
<dbReference type="AlphaFoldDB" id="A0A3N4IE77"/>
<dbReference type="CDD" id="cd09917">
    <property type="entry name" value="F-box_SF"/>
    <property type="match status" value="1"/>
</dbReference>
<evidence type="ECO:0000259" key="1">
    <source>
        <dbReference type="PROSITE" id="PS50181"/>
    </source>
</evidence>
<evidence type="ECO:0000313" key="2">
    <source>
        <dbReference type="EMBL" id="RPA82988.1"/>
    </source>
</evidence>
<accession>A0A3N4IE77</accession>
<name>A0A3N4IE77_ASCIM</name>
<feature type="domain" description="F-box" evidence="1">
    <location>
        <begin position="17"/>
        <end position="66"/>
    </location>
</feature>
<reference evidence="2 3" key="1">
    <citation type="journal article" date="2018" name="Nat. Ecol. Evol.">
        <title>Pezizomycetes genomes reveal the molecular basis of ectomycorrhizal truffle lifestyle.</title>
        <authorList>
            <person name="Murat C."/>
            <person name="Payen T."/>
            <person name="Noel B."/>
            <person name="Kuo A."/>
            <person name="Morin E."/>
            <person name="Chen J."/>
            <person name="Kohler A."/>
            <person name="Krizsan K."/>
            <person name="Balestrini R."/>
            <person name="Da Silva C."/>
            <person name="Montanini B."/>
            <person name="Hainaut M."/>
            <person name="Levati E."/>
            <person name="Barry K.W."/>
            <person name="Belfiori B."/>
            <person name="Cichocki N."/>
            <person name="Clum A."/>
            <person name="Dockter R.B."/>
            <person name="Fauchery L."/>
            <person name="Guy J."/>
            <person name="Iotti M."/>
            <person name="Le Tacon F."/>
            <person name="Lindquist E.A."/>
            <person name="Lipzen A."/>
            <person name="Malagnac F."/>
            <person name="Mello A."/>
            <person name="Molinier V."/>
            <person name="Miyauchi S."/>
            <person name="Poulain J."/>
            <person name="Riccioni C."/>
            <person name="Rubini A."/>
            <person name="Sitrit Y."/>
            <person name="Splivallo R."/>
            <person name="Traeger S."/>
            <person name="Wang M."/>
            <person name="Zifcakova L."/>
            <person name="Wipf D."/>
            <person name="Zambonelli A."/>
            <person name="Paolocci F."/>
            <person name="Nowrousian M."/>
            <person name="Ottonello S."/>
            <person name="Baldrian P."/>
            <person name="Spatafora J.W."/>
            <person name="Henrissat B."/>
            <person name="Nagy L.G."/>
            <person name="Aury J.M."/>
            <person name="Wincker P."/>
            <person name="Grigoriev I.V."/>
            <person name="Bonfante P."/>
            <person name="Martin F.M."/>
        </authorList>
    </citation>
    <scope>NUCLEOTIDE SEQUENCE [LARGE SCALE GENOMIC DNA]</scope>
    <source>
        <strain evidence="2 3">RN42</strain>
    </source>
</reference>
<dbReference type="InterPro" id="IPR036047">
    <property type="entry name" value="F-box-like_dom_sf"/>
</dbReference>